<feature type="domain" description="Gcp-like" evidence="9">
    <location>
        <begin position="31"/>
        <end position="323"/>
    </location>
</feature>
<feature type="binding site" evidence="8">
    <location>
        <begin position="142"/>
        <end position="146"/>
    </location>
    <ligand>
        <name>substrate</name>
    </ligand>
</feature>
<feature type="binding site" evidence="8">
    <location>
        <position position="317"/>
    </location>
    <ligand>
        <name>Fe cation</name>
        <dbReference type="ChEBI" id="CHEBI:24875"/>
    </ligand>
</feature>
<dbReference type="InterPro" id="IPR043129">
    <property type="entry name" value="ATPase_NBD"/>
</dbReference>
<keyword evidence="1 8" id="KW-0963">Cytoplasm</keyword>
<evidence type="ECO:0000256" key="3">
    <source>
        <dbReference type="ARBA" id="ARBA00022694"/>
    </source>
</evidence>
<feature type="binding site" evidence="8">
    <location>
        <position position="114"/>
    </location>
    <ligand>
        <name>Fe cation</name>
        <dbReference type="ChEBI" id="CHEBI:24875"/>
    </ligand>
</feature>
<evidence type="ECO:0000256" key="4">
    <source>
        <dbReference type="ARBA" id="ARBA00022723"/>
    </source>
</evidence>
<dbReference type="InterPro" id="IPR022450">
    <property type="entry name" value="TsaD"/>
</dbReference>
<dbReference type="Pfam" id="PF00814">
    <property type="entry name" value="TsaD"/>
    <property type="match status" value="1"/>
</dbReference>
<reference evidence="10 11" key="1">
    <citation type="journal article" date="2016" name="Nat. Commun.">
        <title>Thousands of microbial genomes shed light on interconnected biogeochemical processes in an aquifer system.</title>
        <authorList>
            <person name="Anantharaman K."/>
            <person name="Brown C.T."/>
            <person name="Hug L.A."/>
            <person name="Sharon I."/>
            <person name="Castelle C.J."/>
            <person name="Probst A.J."/>
            <person name="Thomas B.C."/>
            <person name="Singh A."/>
            <person name="Wilkins M.J."/>
            <person name="Karaoz U."/>
            <person name="Brodie E.L."/>
            <person name="Williams K.H."/>
            <person name="Hubbard S.S."/>
            <person name="Banfield J.F."/>
        </authorList>
    </citation>
    <scope>NUCLEOTIDE SEQUENCE [LARGE SCALE GENOMIC DNA]</scope>
</reference>
<sequence length="356" mass="39134">MRILAIETSCDETAIAVLKIKNTRTGENFSILSAQVSSQVSIHRPFGGVVPNLAKREHIKNLPILFKKVLKEITAVDAIAVTSGPGLEPALWTGINFAQELVKKYNLPLVPVNHLEGHIYSAFMHGDKFLIPKNIFPLLTLIVSGGHTELVLTKKHLEHKILGETLDDAAGEAFDKVARMLELPYPGGPEISKLAKKFHNPLNPPYLKGDKYEKLFPRPMINSKDLNFSFSGLKTSVLYYLRDNPKTDKALVAYEFEQAVVDVLVSKTLKAIEKYNPKTVALGGGVAANDKLREELSRKLGAIGHTLLLPEKQFTGDNAAMIAVAAYFKAKAKKFSKPSASRLTIKAEGGLKLTEK</sequence>
<dbReference type="FunFam" id="3.30.420.40:FF:000040">
    <property type="entry name" value="tRNA N6-adenosine threonylcarbamoyltransferase"/>
    <property type="match status" value="1"/>
</dbReference>
<comment type="similarity">
    <text evidence="8">Belongs to the KAE1 / TsaD family.</text>
</comment>
<dbReference type="NCBIfam" id="TIGR03723">
    <property type="entry name" value="T6A_TsaD_YgjD"/>
    <property type="match status" value="1"/>
</dbReference>
<dbReference type="SUPFAM" id="SSF53067">
    <property type="entry name" value="Actin-like ATPase domain"/>
    <property type="match status" value="2"/>
</dbReference>
<gene>
    <name evidence="8" type="primary">tsaD</name>
    <name evidence="10" type="ORF">A2930_04335</name>
</gene>
<dbReference type="EMBL" id="MFID01000010">
    <property type="protein sequence ID" value="OGF81478.1"/>
    <property type="molecule type" value="Genomic_DNA"/>
</dbReference>
<evidence type="ECO:0000256" key="6">
    <source>
        <dbReference type="ARBA" id="ARBA00023315"/>
    </source>
</evidence>
<comment type="caution">
    <text evidence="8">Lacks conserved residue(s) required for the propagation of feature annotation.</text>
</comment>
<dbReference type="GO" id="GO:0005506">
    <property type="term" value="F:iron ion binding"/>
    <property type="evidence" value="ECO:0007669"/>
    <property type="project" value="UniProtKB-UniRule"/>
</dbReference>
<dbReference type="HAMAP" id="MF_01445">
    <property type="entry name" value="TsaD"/>
    <property type="match status" value="1"/>
</dbReference>
<dbReference type="InterPro" id="IPR017861">
    <property type="entry name" value="KAE1/TsaD"/>
</dbReference>
<evidence type="ECO:0000256" key="7">
    <source>
        <dbReference type="ARBA" id="ARBA00048117"/>
    </source>
</evidence>
<comment type="cofactor">
    <cofactor evidence="8">
        <name>Fe(2+)</name>
        <dbReference type="ChEBI" id="CHEBI:29033"/>
    </cofactor>
    <text evidence="8">Binds 1 Fe(2+) ion per subunit.</text>
</comment>
<dbReference type="AlphaFoldDB" id="A0A1F5X0P3"/>
<comment type="catalytic activity">
    <reaction evidence="7 8">
        <text>L-threonylcarbamoyladenylate + adenosine(37) in tRNA = N(6)-L-threonylcarbamoyladenosine(37) in tRNA + AMP + H(+)</text>
        <dbReference type="Rhea" id="RHEA:37059"/>
        <dbReference type="Rhea" id="RHEA-COMP:10162"/>
        <dbReference type="Rhea" id="RHEA-COMP:10163"/>
        <dbReference type="ChEBI" id="CHEBI:15378"/>
        <dbReference type="ChEBI" id="CHEBI:73682"/>
        <dbReference type="ChEBI" id="CHEBI:74411"/>
        <dbReference type="ChEBI" id="CHEBI:74418"/>
        <dbReference type="ChEBI" id="CHEBI:456215"/>
        <dbReference type="EC" id="2.3.1.234"/>
    </reaction>
</comment>
<dbReference type="STRING" id="1798351.A2930_04335"/>
<dbReference type="GO" id="GO:0061711">
    <property type="term" value="F:tRNA N(6)-L-threonylcarbamoyladenine synthase activity"/>
    <property type="evidence" value="ECO:0007669"/>
    <property type="project" value="UniProtKB-EC"/>
</dbReference>
<keyword evidence="4 8" id="KW-0479">Metal-binding</keyword>
<dbReference type="Proteomes" id="UP000178114">
    <property type="component" value="Unassembled WGS sequence"/>
</dbReference>
<dbReference type="PRINTS" id="PR00789">
    <property type="entry name" value="OSIALOPTASE"/>
</dbReference>
<feature type="binding site" evidence="8">
    <location>
        <position position="188"/>
    </location>
    <ligand>
        <name>substrate</name>
    </ligand>
</feature>
<evidence type="ECO:0000256" key="5">
    <source>
        <dbReference type="ARBA" id="ARBA00023004"/>
    </source>
</evidence>
<keyword evidence="6 8" id="KW-0012">Acyltransferase</keyword>
<evidence type="ECO:0000313" key="11">
    <source>
        <dbReference type="Proteomes" id="UP000178114"/>
    </source>
</evidence>
<feature type="binding site" evidence="8">
    <location>
        <position position="289"/>
    </location>
    <ligand>
        <name>substrate</name>
    </ligand>
</feature>
<dbReference type="GO" id="GO:0002949">
    <property type="term" value="P:tRNA threonylcarbamoyladenosine modification"/>
    <property type="evidence" value="ECO:0007669"/>
    <property type="project" value="UniProtKB-UniRule"/>
</dbReference>
<proteinExistence type="inferred from homology"/>
<accession>A0A1F5X0P3</accession>
<evidence type="ECO:0000256" key="8">
    <source>
        <dbReference type="HAMAP-Rule" id="MF_01445"/>
    </source>
</evidence>
<organism evidence="10 11">
    <name type="scientific">Candidatus Giovannonibacteria bacterium RIFCSPLOWO2_01_FULL_45_34</name>
    <dbReference type="NCBI Taxonomy" id="1798351"/>
    <lineage>
        <taxon>Bacteria</taxon>
        <taxon>Candidatus Giovannoniibacteriota</taxon>
    </lineage>
</organism>
<evidence type="ECO:0000256" key="1">
    <source>
        <dbReference type="ARBA" id="ARBA00022490"/>
    </source>
</evidence>
<evidence type="ECO:0000259" key="9">
    <source>
        <dbReference type="Pfam" id="PF00814"/>
    </source>
</evidence>
<feature type="binding site" evidence="8">
    <location>
        <position position="175"/>
    </location>
    <ligand>
        <name>substrate</name>
    </ligand>
</feature>
<dbReference type="PANTHER" id="PTHR11735">
    <property type="entry name" value="TRNA N6-ADENOSINE THREONYLCARBAMOYLTRANSFERASE"/>
    <property type="match status" value="1"/>
</dbReference>
<dbReference type="EC" id="2.3.1.234" evidence="8"/>
<comment type="caution">
    <text evidence="10">The sequence shown here is derived from an EMBL/GenBank/DDBJ whole genome shotgun (WGS) entry which is preliminary data.</text>
</comment>
<dbReference type="InterPro" id="IPR000905">
    <property type="entry name" value="Gcp-like_dom"/>
</dbReference>
<evidence type="ECO:0000256" key="2">
    <source>
        <dbReference type="ARBA" id="ARBA00022679"/>
    </source>
</evidence>
<keyword evidence="3 8" id="KW-0819">tRNA processing</keyword>
<name>A0A1F5X0P3_9BACT</name>
<protein>
    <recommendedName>
        <fullName evidence="8">tRNA N6-adenosine threonylcarbamoyltransferase</fullName>
        <ecNumber evidence="8">2.3.1.234</ecNumber>
    </recommendedName>
    <alternativeName>
        <fullName evidence="8">N6-L-threonylcarbamoyladenine synthase</fullName>
        <shortName evidence="8">t(6)A synthase</shortName>
    </alternativeName>
    <alternativeName>
        <fullName evidence="8">t(6)A37 threonylcarbamoyladenosine biosynthesis protein TsaD</fullName>
    </alternativeName>
    <alternativeName>
        <fullName evidence="8">tRNA threonylcarbamoyladenosine biosynthesis protein TsaD</fullName>
    </alternativeName>
</protein>
<evidence type="ECO:0000313" key="10">
    <source>
        <dbReference type="EMBL" id="OGF81478.1"/>
    </source>
</evidence>
<comment type="function">
    <text evidence="8">Required for the formation of a threonylcarbamoyl group on adenosine at position 37 (t(6)A37) in tRNAs that read codons beginning with adenine. Is involved in the transfer of the threonylcarbamoyl moiety of threonylcarbamoyl-AMP (TC-AMP) to the N6 group of A37, together with TsaE and TsaB. TsaD likely plays a direct catalytic role in this reaction.</text>
</comment>
<keyword evidence="2 8" id="KW-0808">Transferase</keyword>
<feature type="binding site" evidence="8">
    <location>
        <position position="118"/>
    </location>
    <ligand>
        <name>Fe cation</name>
        <dbReference type="ChEBI" id="CHEBI:24875"/>
    </ligand>
</feature>
<keyword evidence="5 8" id="KW-0408">Iron</keyword>
<dbReference type="Gene3D" id="3.30.420.40">
    <property type="match status" value="2"/>
</dbReference>
<comment type="subcellular location">
    <subcellularLocation>
        <location evidence="8">Cytoplasm</location>
    </subcellularLocation>
</comment>
<dbReference type="PANTHER" id="PTHR11735:SF6">
    <property type="entry name" value="TRNA N6-ADENOSINE THREONYLCARBAMOYLTRANSFERASE, MITOCHONDRIAL"/>
    <property type="match status" value="1"/>
</dbReference>
<dbReference type="GO" id="GO:0005737">
    <property type="term" value="C:cytoplasm"/>
    <property type="evidence" value="ECO:0007669"/>
    <property type="project" value="UniProtKB-SubCell"/>
</dbReference>
<dbReference type="NCBIfam" id="TIGR00329">
    <property type="entry name" value="gcp_kae1"/>
    <property type="match status" value="1"/>
</dbReference>